<organism evidence="1 2">
    <name type="scientific">Ascobolus immersus RN42</name>
    <dbReference type="NCBI Taxonomy" id="1160509"/>
    <lineage>
        <taxon>Eukaryota</taxon>
        <taxon>Fungi</taxon>
        <taxon>Dikarya</taxon>
        <taxon>Ascomycota</taxon>
        <taxon>Pezizomycotina</taxon>
        <taxon>Pezizomycetes</taxon>
        <taxon>Pezizales</taxon>
        <taxon>Ascobolaceae</taxon>
        <taxon>Ascobolus</taxon>
    </lineage>
</organism>
<reference evidence="1 2" key="1">
    <citation type="journal article" date="2018" name="Nat. Ecol. Evol.">
        <title>Pezizomycetes genomes reveal the molecular basis of ectomycorrhizal truffle lifestyle.</title>
        <authorList>
            <person name="Murat C."/>
            <person name="Payen T."/>
            <person name="Noel B."/>
            <person name="Kuo A."/>
            <person name="Morin E."/>
            <person name="Chen J."/>
            <person name="Kohler A."/>
            <person name="Krizsan K."/>
            <person name="Balestrini R."/>
            <person name="Da Silva C."/>
            <person name="Montanini B."/>
            <person name="Hainaut M."/>
            <person name="Levati E."/>
            <person name="Barry K.W."/>
            <person name="Belfiori B."/>
            <person name="Cichocki N."/>
            <person name="Clum A."/>
            <person name="Dockter R.B."/>
            <person name="Fauchery L."/>
            <person name="Guy J."/>
            <person name="Iotti M."/>
            <person name="Le Tacon F."/>
            <person name="Lindquist E.A."/>
            <person name="Lipzen A."/>
            <person name="Malagnac F."/>
            <person name="Mello A."/>
            <person name="Molinier V."/>
            <person name="Miyauchi S."/>
            <person name="Poulain J."/>
            <person name="Riccioni C."/>
            <person name="Rubini A."/>
            <person name="Sitrit Y."/>
            <person name="Splivallo R."/>
            <person name="Traeger S."/>
            <person name="Wang M."/>
            <person name="Zifcakova L."/>
            <person name="Wipf D."/>
            <person name="Zambonelli A."/>
            <person name="Paolocci F."/>
            <person name="Nowrousian M."/>
            <person name="Ottonello S."/>
            <person name="Baldrian P."/>
            <person name="Spatafora J.W."/>
            <person name="Henrissat B."/>
            <person name="Nagy L.G."/>
            <person name="Aury J.M."/>
            <person name="Wincker P."/>
            <person name="Grigoriev I.V."/>
            <person name="Bonfante P."/>
            <person name="Martin F.M."/>
        </authorList>
    </citation>
    <scope>NUCLEOTIDE SEQUENCE [LARGE SCALE GENOMIC DNA]</scope>
    <source>
        <strain evidence="1 2">RN42</strain>
    </source>
</reference>
<keyword evidence="2" id="KW-1185">Reference proteome</keyword>
<dbReference type="EMBL" id="ML119844">
    <property type="protein sequence ID" value="RPA72824.1"/>
    <property type="molecule type" value="Genomic_DNA"/>
</dbReference>
<evidence type="ECO:0000313" key="1">
    <source>
        <dbReference type="EMBL" id="RPA72824.1"/>
    </source>
</evidence>
<evidence type="ECO:0000313" key="2">
    <source>
        <dbReference type="Proteomes" id="UP000275078"/>
    </source>
</evidence>
<name>A0A3N4HT28_ASCIM</name>
<dbReference type="Proteomes" id="UP000275078">
    <property type="component" value="Unassembled WGS sequence"/>
</dbReference>
<feature type="non-terminal residue" evidence="1">
    <location>
        <position position="88"/>
    </location>
</feature>
<gene>
    <name evidence="1" type="ORF">BJ508DRAFT_67396</name>
</gene>
<sequence length="88" mass="9724">MKTGLCRWGFGNGSSLLCWAYGVLVFKGHVSVISQQCPWVCLFRLRFFVRNAVCSSGLSRLGLRAVERKSIGPSLTPMFGDLLLSDQP</sequence>
<protein>
    <submittedName>
        <fullName evidence="1">Uncharacterized protein</fullName>
    </submittedName>
</protein>
<dbReference type="AlphaFoldDB" id="A0A3N4HT28"/>
<accession>A0A3N4HT28</accession>
<proteinExistence type="predicted"/>